<dbReference type="AlphaFoldDB" id="A0A136PR64"/>
<dbReference type="InterPro" id="IPR050765">
    <property type="entry name" value="Riboflavin_Biosynth_HTPR"/>
</dbReference>
<dbReference type="Proteomes" id="UP000070620">
    <property type="component" value="Unassembled WGS sequence"/>
</dbReference>
<dbReference type="PANTHER" id="PTHR38011:SF11">
    <property type="entry name" value="2,5-DIAMINO-6-RIBOSYLAMINO-4(3H)-PYRIMIDINONE 5'-PHOSPHATE REDUCTASE"/>
    <property type="match status" value="1"/>
</dbReference>
<dbReference type="GO" id="GO:0009231">
    <property type="term" value="P:riboflavin biosynthetic process"/>
    <property type="evidence" value="ECO:0007669"/>
    <property type="project" value="InterPro"/>
</dbReference>
<dbReference type="Gene3D" id="3.40.430.10">
    <property type="entry name" value="Dihydrofolate Reductase, subunit A"/>
    <property type="match status" value="1"/>
</dbReference>
<sequence length="194" mass="20937">MRKLVYYVGSTIDGFIAGPGGEYDFFPTEGDHAAYLTATLPEAIPTAYRSVLGGDPPNARFDAVVMGRGTYDPARTVGITSPYAHLRQYVVSRSLPPADYPDVEIVSGDPVAFVRDLKSQQGRDIWLCGGGNLAGQLLPEIDELFVKLYPFVAGSGIPLVDRGFDPRRFTLIEARPFDSGAVVLRYAPAGPQPA</sequence>
<feature type="domain" description="Bacterial bifunctional deaminase-reductase C-terminal" evidence="1">
    <location>
        <begin position="3"/>
        <end position="182"/>
    </location>
</feature>
<organism evidence="2 3">
    <name type="scientific">Micromonospora rosaria</name>
    <dbReference type="NCBI Taxonomy" id="47874"/>
    <lineage>
        <taxon>Bacteria</taxon>
        <taxon>Bacillati</taxon>
        <taxon>Actinomycetota</taxon>
        <taxon>Actinomycetes</taxon>
        <taxon>Micromonosporales</taxon>
        <taxon>Micromonosporaceae</taxon>
        <taxon>Micromonospora</taxon>
    </lineage>
</organism>
<accession>A0A136PR64</accession>
<dbReference type="OrthoDB" id="195113at2"/>
<reference evidence="2 3" key="1">
    <citation type="submission" date="2016-01" db="EMBL/GenBank/DDBJ databases">
        <title>Whole genome sequence and analysis of Micromonospora rosaria DSM 803, which can produce antibacterial substance rosamicin.</title>
        <authorList>
            <person name="Yang H."/>
            <person name="He X."/>
            <person name="Zhu D."/>
        </authorList>
    </citation>
    <scope>NUCLEOTIDE SEQUENCE [LARGE SCALE GENOMIC DNA]</scope>
    <source>
        <strain evidence="2 3">DSM 803</strain>
    </source>
</reference>
<comment type="caution">
    <text evidence="2">The sequence shown here is derived from an EMBL/GenBank/DDBJ whole genome shotgun (WGS) entry which is preliminary data.</text>
</comment>
<dbReference type="PANTHER" id="PTHR38011">
    <property type="entry name" value="DIHYDROFOLATE REDUCTASE FAMILY PROTEIN (AFU_ORTHOLOGUE AFUA_8G06820)"/>
    <property type="match status" value="1"/>
</dbReference>
<dbReference type="GO" id="GO:0008703">
    <property type="term" value="F:5-amino-6-(5-phosphoribosylamino)uracil reductase activity"/>
    <property type="evidence" value="ECO:0007669"/>
    <property type="project" value="InterPro"/>
</dbReference>
<dbReference type="InterPro" id="IPR024072">
    <property type="entry name" value="DHFR-like_dom_sf"/>
</dbReference>
<evidence type="ECO:0000313" key="2">
    <source>
        <dbReference type="EMBL" id="KXK60923.1"/>
    </source>
</evidence>
<dbReference type="SUPFAM" id="SSF53597">
    <property type="entry name" value="Dihydrofolate reductase-like"/>
    <property type="match status" value="1"/>
</dbReference>
<proteinExistence type="predicted"/>
<evidence type="ECO:0000313" key="3">
    <source>
        <dbReference type="Proteomes" id="UP000070620"/>
    </source>
</evidence>
<gene>
    <name evidence="2" type="ORF">AWW66_16350</name>
</gene>
<keyword evidence="3" id="KW-1185">Reference proteome</keyword>
<dbReference type="EMBL" id="LRQV01000055">
    <property type="protein sequence ID" value="KXK60923.1"/>
    <property type="molecule type" value="Genomic_DNA"/>
</dbReference>
<dbReference type="InterPro" id="IPR002734">
    <property type="entry name" value="RibDG_C"/>
</dbReference>
<dbReference type="Pfam" id="PF01872">
    <property type="entry name" value="RibD_C"/>
    <property type="match status" value="1"/>
</dbReference>
<name>A0A136PR64_9ACTN</name>
<dbReference type="RefSeq" id="WP_067366671.1">
    <property type="nucleotide sequence ID" value="NZ_JBIUBN010000011.1"/>
</dbReference>
<evidence type="ECO:0000259" key="1">
    <source>
        <dbReference type="Pfam" id="PF01872"/>
    </source>
</evidence>
<protein>
    <submittedName>
        <fullName evidence="2">Deaminase</fullName>
    </submittedName>
</protein>